<dbReference type="InterPro" id="IPR009057">
    <property type="entry name" value="Homeodomain-like_sf"/>
</dbReference>
<dbReference type="Pfam" id="PF01527">
    <property type="entry name" value="HTH_Tnp_1"/>
    <property type="match status" value="1"/>
</dbReference>
<dbReference type="GO" id="GO:0006313">
    <property type="term" value="P:DNA transposition"/>
    <property type="evidence" value="ECO:0007669"/>
    <property type="project" value="InterPro"/>
</dbReference>
<dbReference type="EMBL" id="VISO01000001">
    <property type="protein sequence ID" value="TVZ75109.1"/>
    <property type="molecule type" value="Genomic_DNA"/>
</dbReference>
<reference evidence="2 3" key="1">
    <citation type="submission" date="2019-06" db="EMBL/GenBank/DDBJ databases">
        <title>Pac Bio to generate improved reference genome sequences for organisms with transposon mutant libraries (support for FEBA project).</title>
        <authorList>
            <person name="Blow M."/>
        </authorList>
    </citation>
    <scope>NUCLEOTIDE SEQUENCE [LARGE SCALE GENOMIC DNA]</scope>
    <source>
        <strain evidence="2 3">USDA 1844</strain>
    </source>
</reference>
<organism evidence="2 3">
    <name type="scientific">Rhizobium mongolense USDA 1844</name>
    <dbReference type="NCBI Taxonomy" id="1079460"/>
    <lineage>
        <taxon>Bacteria</taxon>
        <taxon>Pseudomonadati</taxon>
        <taxon>Pseudomonadota</taxon>
        <taxon>Alphaproteobacteria</taxon>
        <taxon>Hyphomicrobiales</taxon>
        <taxon>Rhizobiaceae</taxon>
        <taxon>Rhizobium/Agrobacterium group</taxon>
        <taxon>Rhizobium</taxon>
    </lineage>
</organism>
<proteinExistence type="predicted"/>
<name>A0A559TKG9_9HYPH</name>
<accession>A0A559TKG9</accession>
<dbReference type="SUPFAM" id="SSF46689">
    <property type="entry name" value="Homeodomain-like"/>
    <property type="match status" value="1"/>
</dbReference>
<evidence type="ECO:0000313" key="2">
    <source>
        <dbReference type="EMBL" id="TVZ75109.1"/>
    </source>
</evidence>
<dbReference type="InterPro" id="IPR002514">
    <property type="entry name" value="Transposase_8"/>
</dbReference>
<evidence type="ECO:0000256" key="1">
    <source>
        <dbReference type="SAM" id="MobiDB-lite"/>
    </source>
</evidence>
<sequence>MAKHRSHSVEFKRQVAQEFLAGETLHGLAKRHDVSRNLIRIWVQKYEEGAFDDDAQAADLIQEYEARIAALERLVCKQALELEFLKGALKSAPRPKNGTTSVITGPAASPSRKDAG</sequence>
<dbReference type="RefSeq" id="WP_022718867.1">
    <property type="nucleotide sequence ID" value="NZ_ATTQ01000033.1"/>
</dbReference>
<gene>
    <name evidence="2" type="ORF">BCL32_0516</name>
</gene>
<dbReference type="GO" id="GO:0004803">
    <property type="term" value="F:transposase activity"/>
    <property type="evidence" value="ECO:0007669"/>
    <property type="project" value="InterPro"/>
</dbReference>
<protein>
    <submittedName>
        <fullName evidence="2">Transposase</fullName>
    </submittedName>
</protein>
<dbReference type="GO" id="GO:0003677">
    <property type="term" value="F:DNA binding"/>
    <property type="evidence" value="ECO:0007669"/>
    <property type="project" value="InterPro"/>
</dbReference>
<dbReference type="AlphaFoldDB" id="A0A559TKG9"/>
<evidence type="ECO:0000313" key="3">
    <source>
        <dbReference type="Proteomes" id="UP000319824"/>
    </source>
</evidence>
<feature type="region of interest" description="Disordered" evidence="1">
    <location>
        <begin position="91"/>
        <end position="116"/>
    </location>
</feature>
<comment type="caution">
    <text evidence="2">The sequence shown here is derived from an EMBL/GenBank/DDBJ whole genome shotgun (WGS) entry which is preliminary data.</text>
</comment>
<dbReference type="Proteomes" id="UP000319824">
    <property type="component" value="Unassembled WGS sequence"/>
</dbReference>